<dbReference type="STRING" id="1077348.A0A2G8S241"/>
<proteinExistence type="predicted"/>
<dbReference type="AlphaFoldDB" id="A0A2G8S241"/>
<dbReference type="Proteomes" id="UP000230002">
    <property type="component" value="Unassembled WGS sequence"/>
</dbReference>
<keyword evidence="2" id="KW-1133">Transmembrane helix</keyword>
<comment type="caution">
    <text evidence="3">The sequence shown here is derived from an EMBL/GenBank/DDBJ whole genome shotgun (WGS) entry which is preliminary data.</text>
</comment>
<keyword evidence="4" id="KW-1185">Reference proteome</keyword>
<organism evidence="3 4">
    <name type="scientific">Ganoderma sinense ZZ0214-1</name>
    <dbReference type="NCBI Taxonomy" id="1077348"/>
    <lineage>
        <taxon>Eukaryota</taxon>
        <taxon>Fungi</taxon>
        <taxon>Dikarya</taxon>
        <taxon>Basidiomycota</taxon>
        <taxon>Agaricomycotina</taxon>
        <taxon>Agaricomycetes</taxon>
        <taxon>Polyporales</taxon>
        <taxon>Polyporaceae</taxon>
        <taxon>Ganoderma</taxon>
    </lineage>
</organism>
<evidence type="ECO:0000256" key="2">
    <source>
        <dbReference type="SAM" id="Phobius"/>
    </source>
</evidence>
<keyword evidence="2" id="KW-0812">Transmembrane</keyword>
<reference evidence="3 4" key="1">
    <citation type="journal article" date="2015" name="Sci. Rep.">
        <title>Chromosome-level genome map provides insights into diverse defense mechanisms in the medicinal fungus Ganoderma sinense.</title>
        <authorList>
            <person name="Zhu Y."/>
            <person name="Xu J."/>
            <person name="Sun C."/>
            <person name="Zhou S."/>
            <person name="Xu H."/>
            <person name="Nelson D.R."/>
            <person name="Qian J."/>
            <person name="Song J."/>
            <person name="Luo H."/>
            <person name="Xiang L."/>
            <person name="Li Y."/>
            <person name="Xu Z."/>
            <person name="Ji A."/>
            <person name="Wang L."/>
            <person name="Lu S."/>
            <person name="Hayward A."/>
            <person name="Sun W."/>
            <person name="Li X."/>
            <person name="Schwartz D.C."/>
            <person name="Wang Y."/>
            <person name="Chen S."/>
        </authorList>
    </citation>
    <scope>NUCLEOTIDE SEQUENCE [LARGE SCALE GENOMIC DNA]</scope>
    <source>
        <strain evidence="3 4">ZZ0214-1</strain>
    </source>
</reference>
<dbReference type="EMBL" id="AYKW01000034">
    <property type="protein sequence ID" value="PIL27814.1"/>
    <property type="molecule type" value="Genomic_DNA"/>
</dbReference>
<name>A0A2G8S241_9APHY</name>
<evidence type="ECO:0000256" key="1">
    <source>
        <dbReference type="SAM" id="MobiDB-lite"/>
    </source>
</evidence>
<feature type="transmembrane region" description="Helical" evidence="2">
    <location>
        <begin position="6"/>
        <end position="27"/>
    </location>
</feature>
<accession>A0A2G8S241</accession>
<feature type="compositionally biased region" description="Polar residues" evidence="1">
    <location>
        <begin position="220"/>
        <end position="235"/>
    </location>
</feature>
<gene>
    <name evidence="3" type="ORF">GSI_10968</name>
</gene>
<protein>
    <submittedName>
        <fullName evidence="3">Uncharacterized protein</fullName>
    </submittedName>
</protein>
<evidence type="ECO:0000313" key="4">
    <source>
        <dbReference type="Proteomes" id="UP000230002"/>
    </source>
</evidence>
<feature type="region of interest" description="Disordered" evidence="1">
    <location>
        <begin position="168"/>
        <end position="271"/>
    </location>
</feature>
<feature type="compositionally biased region" description="Polar residues" evidence="1">
    <location>
        <begin position="244"/>
        <end position="253"/>
    </location>
</feature>
<keyword evidence="2" id="KW-0472">Membrane</keyword>
<sequence>MPAELTTVGWPTVFVTVSIVLAVVLVVRRKNLKTSSIAGGDSVQYIFTATVKARHPGVTYLDFPAPPPPNCDHEAVGYGPTILRTFGRTLTKLRFSNKVEVKPVSDDAPSNVSRQRHNNRAAMLQIMPIRNVSSSIEGTSLHADVLVASHSSSHEEPTVNVVPTTKALRREPTPGPSISHRKPILGSIREPTPGPSTIHRHATPGPCTIRRDSVRGGSVTDPSANACLPSSNSDGEPSDPVTGPRSSTSTSNIDDAMPQLVRNKRFSGKVGDGPDAVRVLMFWWEMTSPERIHTLPDLSRRQEL</sequence>
<evidence type="ECO:0000313" key="3">
    <source>
        <dbReference type="EMBL" id="PIL27814.1"/>
    </source>
</evidence>